<keyword evidence="1" id="KW-0347">Helicase</keyword>
<accession>A0A6G0Y7U6</accession>
<sequence>MIPSYPSISFPIRLAFATTINKSQGQTMSICEIQHVFSHGQLYVACSRVRKTVKFIHLYTP</sequence>
<dbReference type="Proteomes" id="UP000478052">
    <property type="component" value="Unassembled WGS sequence"/>
</dbReference>
<name>A0A6G0Y7U6_APHCR</name>
<keyword evidence="2" id="KW-1185">Reference proteome</keyword>
<dbReference type="PANTHER" id="PTHR23274">
    <property type="entry name" value="DNA HELICASE-RELATED"/>
    <property type="match status" value="1"/>
</dbReference>
<reference evidence="1 2" key="1">
    <citation type="submission" date="2019-08" db="EMBL/GenBank/DDBJ databases">
        <title>Whole genome of Aphis craccivora.</title>
        <authorList>
            <person name="Voronova N.V."/>
            <person name="Shulinski R.S."/>
            <person name="Bandarenka Y.V."/>
            <person name="Zhorov D.G."/>
            <person name="Warner D."/>
        </authorList>
    </citation>
    <scope>NUCLEOTIDE SEQUENCE [LARGE SCALE GENOMIC DNA]</scope>
    <source>
        <strain evidence="1">180601</strain>
        <tissue evidence="1">Whole Body</tissue>
    </source>
</reference>
<evidence type="ECO:0000313" key="2">
    <source>
        <dbReference type="Proteomes" id="UP000478052"/>
    </source>
</evidence>
<dbReference type="Gene3D" id="3.40.50.300">
    <property type="entry name" value="P-loop containing nucleotide triphosphate hydrolases"/>
    <property type="match status" value="1"/>
</dbReference>
<comment type="caution">
    <text evidence="1">The sequence shown here is derived from an EMBL/GenBank/DDBJ whole genome shotgun (WGS) entry which is preliminary data.</text>
</comment>
<dbReference type="GO" id="GO:0004386">
    <property type="term" value="F:helicase activity"/>
    <property type="evidence" value="ECO:0007669"/>
    <property type="project" value="UniProtKB-KW"/>
</dbReference>
<organism evidence="1 2">
    <name type="scientific">Aphis craccivora</name>
    <name type="common">Cowpea aphid</name>
    <dbReference type="NCBI Taxonomy" id="307492"/>
    <lineage>
        <taxon>Eukaryota</taxon>
        <taxon>Metazoa</taxon>
        <taxon>Ecdysozoa</taxon>
        <taxon>Arthropoda</taxon>
        <taxon>Hexapoda</taxon>
        <taxon>Insecta</taxon>
        <taxon>Pterygota</taxon>
        <taxon>Neoptera</taxon>
        <taxon>Paraneoptera</taxon>
        <taxon>Hemiptera</taxon>
        <taxon>Sternorrhyncha</taxon>
        <taxon>Aphidomorpha</taxon>
        <taxon>Aphidoidea</taxon>
        <taxon>Aphididae</taxon>
        <taxon>Aphidini</taxon>
        <taxon>Aphis</taxon>
        <taxon>Aphis</taxon>
    </lineage>
</organism>
<dbReference type="EMBL" id="VUJU01005556">
    <property type="protein sequence ID" value="KAF0750876.1"/>
    <property type="molecule type" value="Genomic_DNA"/>
</dbReference>
<keyword evidence="1" id="KW-0067">ATP-binding</keyword>
<keyword evidence="1" id="KW-0547">Nucleotide-binding</keyword>
<dbReference type="InterPro" id="IPR027417">
    <property type="entry name" value="P-loop_NTPase"/>
</dbReference>
<dbReference type="SUPFAM" id="SSF52540">
    <property type="entry name" value="P-loop containing nucleoside triphosphate hydrolases"/>
    <property type="match status" value="1"/>
</dbReference>
<dbReference type="AlphaFoldDB" id="A0A6G0Y7U6"/>
<evidence type="ECO:0000313" key="1">
    <source>
        <dbReference type="EMBL" id="KAF0750876.1"/>
    </source>
</evidence>
<keyword evidence="1" id="KW-0378">Hydrolase</keyword>
<protein>
    <submittedName>
        <fullName evidence="1">ATP-dependent DNA helicase PIF1-like</fullName>
    </submittedName>
</protein>
<dbReference type="GO" id="GO:0006260">
    <property type="term" value="P:DNA replication"/>
    <property type="evidence" value="ECO:0007669"/>
    <property type="project" value="TreeGrafter"/>
</dbReference>
<dbReference type="OrthoDB" id="6426917at2759"/>
<dbReference type="GO" id="GO:0005657">
    <property type="term" value="C:replication fork"/>
    <property type="evidence" value="ECO:0007669"/>
    <property type="project" value="TreeGrafter"/>
</dbReference>
<gene>
    <name evidence="1" type="ORF">FWK35_00026863</name>
</gene>
<proteinExistence type="predicted"/>
<dbReference type="PANTHER" id="PTHR23274:SF51">
    <property type="entry name" value="OS03G0423850 PROTEIN"/>
    <property type="match status" value="1"/>
</dbReference>